<dbReference type="Proteomes" id="UP000515307">
    <property type="component" value="Chromosome"/>
</dbReference>
<keyword evidence="3" id="KW-1185">Reference proteome</keyword>
<proteinExistence type="predicted"/>
<reference evidence="3" key="1">
    <citation type="submission" date="2019-10" db="EMBL/GenBank/DDBJ databases">
        <title>Antimicrobial potential of Antarctic Bacteria.</title>
        <authorList>
            <person name="Benaud N."/>
            <person name="Edwards R.J."/>
            <person name="Ferrari B.C."/>
        </authorList>
    </citation>
    <scope>NUCLEOTIDE SEQUENCE [LARGE SCALE GENOMIC DNA]</scope>
    <source>
        <strain evidence="3">NBSH44</strain>
    </source>
</reference>
<accession>A0A7G7BGH3</accession>
<evidence type="ECO:0000259" key="1">
    <source>
        <dbReference type="Pfam" id="PF04149"/>
    </source>
</evidence>
<protein>
    <submittedName>
        <fullName evidence="2">DUF397 domain-containing protein</fullName>
    </submittedName>
</protein>
<organism evidence="2 3">
    <name type="scientific">Streptomyces finlayi</name>
    <dbReference type="NCBI Taxonomy" id="67296"/>
    <lineage>
        <taxon>Bacteria</taxon>
        <taxon>Bacillati</taxon>
        <taxon>Actinomycetota</taxon>
        <taxon>Actinomycetes</taxon>
        <taxon>Kitasatosporales</taxon>
        <taxon>Streptomycetaceae</taxon>
        <taxon>Streptomyces</taxon>
    </lineage>
</organism>
<dbReference type="AlphaFoldDB" id="A0A7G7BGH3"/>
<dbReference type="KEGG" id="sfiy:F0344_07290"/>
<gene>
    <name evidence="2" type="ORF">F0344_07290</name>
</gene>
<evidence type="ECO:0000313" key="3">
    <source>
        <dbReference type="Proteomes" id="UP000515307"/>
    </source>
</evidence>
<feature type="domain" description="DUF397" evidence="1">
    <location>
        <begin position="26"/>
        <end position="77"/>
    </location>
</feature>
<evidence type="ECO:0000313" key="2">
    <source>
        <dbReference type="EMBL" id="QNE74438.1"/>
    </source>
</evidence>
<dbReference type="InterPro" id="IPR007278">
    <property type="entry name" value="DUF397"/>
</dbReference>
<dbReference type="RefSeq" id="WP_185297996.1">
    <property type="nucleotide sequence ID" value="NZ_CP045702.1"/>
</dbReference>
<sequence>MSSTTPAESAHSEKPIAAELDLSSVEWRRTSFTGGNNNCAEFGRAGEFIVWRDSKRPTQEPLVYTKAEVAALIDGARAGELDYLLA</sequence>
<name>A0A7G7BGH3_9ACTN</name>
<dbReference type="EMBL" id="CP045702">
    <property type="protein sequence ID" value="QNE74438.1"/>
    <property type="molecule type" value="Genomic_DNA"/>
</dbReference>
<dbReference type="Pfam" id="PF04149">
    <property type="entry name" value="DUF397"/>
    <property type="match status" value="1"/>
</dbReference>